<evidence type="ECO:0000256" key="1">
    <source>
        <dbReference type="SAM" id="MobiDB-lite"/>
    </source>
</evidence>
<proteinExistence type="predicted"/>
<sequence>MNSMNSHRQLNCTGAAPPSEPTKASRYTSRSNKRWFTRLFISGQRSWNHSQQMEQKTCTPESIHRAGNLPNRSTWGRDTTDGTESLLFKTKTQSKTVQNLGLGKGRRNAKMLNLPSKQRALDMTSNSVPKLRISPCIL</sequence>
<dbReference type="EMBL" id="GISG01257074">
    <property type="protein sequence ID" value="MBA4672933.1"/>
    <property type="molecule type" value="Transcribed_RNA"/>
</dbReference>
<feature type="compositionally biased region" description="Polar residues" evidence="1">
    <location>
        <begin position="1"/>
        <end position="12"/>
    </location>
</feature>
<dbReference type="AlphaFoldDB" id="A0A7C9ARV0"/>
<reference evidence="2" key="2">
    <citation type="submission" date="2020-07" db="EMBL/GenBank/DDBJ databases">
        <authorList>
            <person name="Vera ALvarez R."/>
            <person name="Arias-Moreno D.M."/>
            <person name="Jimenez-Jacinto V."/>
            <person name="Jimenez-Bremont J.F."/>
            <person name="Swaminathan K."/>
            <person name="Moose S.P."/>
            <person name="Guerrero-Gonzalez M.L."/>
            <person name="Marino-Ramirez L."/>
            <person name="Landsman D."/>
            <person name="Rodriguez-Kessler M."/>
            <person name="Delgado-Sanchez P."/>
        </authorList>
    </citation>
    <scope>NUCLEOTIDE SEQUENCE</scope>
    <source>
        <tissue evidence="2">Cladode</tissue>
    </source>
</reference>
<feature type="compositionally biased region" description="Polar residues" evidence="1">
    <location>
        <begin position="46"/>
        <end position="60"/>
    </location>
</feature>
<protein>
    <submittedName>
        <fullName evidence="2">Uncharacterized protein</fullName>
    </submittedName>
</protein>
<dbReference type="EMBL" id="GISG01257073">
    <property type="protein sequence ID" value="MBA4672932.1"/>
    <property type="molecule type" value="Transcribed_RNA"/>
</dbReference>
<feature type="region of interest" description="Disordered" evidence="1">
    <location>
        <begin position="1"/>
        <end position="29"/>
    </location>
</feature>
<accession>A0A7C9ARV0</accession>
<name>A0A7C9ARV0_OPUST</name>
<feature type="region of interest" description="Disordered" evidence="1">
    <location>
        <begin position="46"/>
        <end position="78"/>
    </location>
</feature>
<evidence type="ECO:0000313" key="2">
    <source>
        <dbReference type="EMBL" id="MBA4672933.1"/>
    </source>
</evidence>
<organism evidence="2">
    <name type="scientific">Opuntia streptacantha</name>
    <name type="common">Prickly pear cactus</name>
    <name type="synonym">Opuntia cardona</name>
    <dbReference type="NCBI Taxonomy" id="393608"/>
    <lineage>
        <taxon>Eukaryota</taxon>
        <taxon>Viridiplantae</taxon>
        <taxon>Streptophyta</taxon>
        <taxon>Embryophyta</taxon>
        <taxon>Tracheophyta</taxon>
        <taxon>Spermatophyta</taxon>
        <taxon>Magnoliopsida</taxon>
        <taxon>eudicotyledons</taxon>
        <taxon>Gunneridae</taxon>
        <taxon>Pentapetalae</taxon>
        <taxon>Caryophyllales</taxon>
        <taxon>Cactineae</taxon>
        <taxon>Cactaceae</taxon>
        <taxon>Opuntioideae</taxon>
        <taxon>Opuntia</taxon>
    </lineage>
</organism>
<reference evidence="2" key="1">
    <citation type="journal article" date="2013" name="J. Plant Res.">
        <title>Effect of fungi and light on seed germination of three Opuntia species from semiarid lands of central Mexico.</title>
        <authorList>
            <person name="Delgado-Sanchez P."/>
            <person name="Jimenez-Bremont J.F."/>
            <person name="Guerrero-Gonzalez Mde L."/>
            <person name="Flores J."/>
        </authorList>
    </citation>
    <scope>NUCLEOTIDE SEQUENCE</scope>
    <source>
        <tissue evidence="2">Cladode</tissue>
    </source>
</reference>